<name>A0A6V7NMB6_ANACO</name>
<proteinExistence type="predicted"/>
<protein>
    <submittedName>
        <fullName evidence="2">Uncharacterized protein</fullName>
    </submittedName>
</protein>
<feature type="compositionally biased region" description="Low complexity" evidence="1">
    <location>
        <begin position="24"/>
        <end position="45"/>
    </location>
</feature>
<organism evidence="2">
    <name type="scientific">Ananas comosus var. bracteatus</name>
    <name type="common">red pineapple</name>
    <dbReference type="NCBI Taxonomy" id="296719"/>
    <lineage>
        <taxon>Eukaryota</taxon>
        <taxon>Viridiplantae</taxon>
        <taxon>Streptophyta</taxon>
        <taxon>Embryophyta</taxon>
        <taxon>Tracheophyta</taxon>
        <taxon>Spermatophyta</taxon>
        <taxon>Magnoliopsida</taxon>
        <taxon>Liliopsida</taxon>
        <taxon>Poales</taxon>
        <taxon>Bromeliaceae</taxon>
        <taxon>Bromelioideae</taxon>
        <taxon>Ananas</taxon>
    </lineage>
</organism>
<evidence type="ECO:0000313" key="2">
    <source>
        <dbReference type="EMBL" id="CAD1819705.1"/>
    </source>
</evidence>
<accession>A0A6V7NMB6</accession>
<evidence type="ECO:0000256" key="1">
    <source>
        <dbReference type="SAM" id="MobiDB-lite"/>
    </source>
</evidence>
<sequence length="205" mass="22047">MTEIFWKRGTMQTPIQHRRRRSRPSSAGVAGTPPSSSSSSLSPPMKKTKPQPPPSSSAEKNGLHVDPAAAAAAAAAVVRPAEEEEAMLVDAEAEPAAAATTGVAANLFRKKATPPQPSAKKQLRIKITKGQPKLPTNFEDDTWAKLKAAISAIFLKQPLSCDTEKLYQAVGDLCLYKMGQIFMNACRKNVKAHISKTIIIGWTKS</sequence>
<dbReference type="Gene3D" id="1.20.1310.10">
    <property type="entry name" value="Cullin Repeats"/>
    <property type="match status" value="1"/>
</dbReference>
<dbReference type="InterPro" id="IPR016159">
    <property type="entry name" value="Cullin_repeat-like_dom_sf"/>
</dbReference>
<gene>
    <name evidence="2" type="ORF">CB5_LOCUS2916</name>
</gene>
<dbReference type="EMBL" id="LR862139">
    <property type="protein sequence ID" value="CAD1819705.1"/>
    <property type="molecule type" value="Genomic_DNA"/>
</dbReference>
<reference evidence="2" key="1">
    <citation type="submission" date="2020-07" db="EMBL/GenBank/DDBJ databases">
        <authorList>
            <person name="Lin J."/>
        </authorList>
    </citation>
    <scope>NUCLEOTIDE SEQUENCE</scope>
</reference>
<feature type="region of interest" description="Disordered" evidence="1">
    <location>
        <begin position="1"/>
        <end position="67"/>
    </location>
</feature>
<dbReference type="AlphaFoldDB" id="A0A6V7NMB6"/>
<dbReference type="SUPFAM" id="SSF74788">
    <property type="entry name" value="Cullin repeat-like"/>
    <property type="match status" value="1"/>
</dbReference>